<reference evidence="6" key="1">
    <citation type="submission" date="2015-07" db="EMBL/GenBank/DDBJ databases">
        <authorList>
            <person name="Teixeira M.M."/>
            <person name="Souza R.C."/>
            <person name="Almeida L.G."/>
            <person name="Vicente V.A."/>
            <person name="de Hoog S."/>
            <person name="Bocca A.L."/>
            <person name="de Almeida S.R."/>
            <person name="Vasconcelos A.T."/>
            <person name="Felipe M.S."/>
        </authorList>
    </citation>
    <scope>NUCLEOTIDE SEQUENCE [LARGE SCALE GENOMIC DNA]</scope>
    <source>
        <strain evidence="6">KSF</strain>
    </source>
</reference>
<comment type="similarity">
    <text evidence="1">Belongs to the OPI10 family.</text>
</comment>
<feature type="domain" description="Hikeshi-like N-terminal" evidence="3">
    <location>
        <begin position="6"/>
        <end position="123"/>
    </location>
</feature>
<keyword evidence="6" id="KW-1185">Reference proteome</keyword>
<dbReference type="eggNOG" id="KOG4067">
    <property type="taxonomic scope" value="Eukaryota"/>
</dbReference>
<dbReference type="GO" id="GO:0061608">
    <property type="term" value="F:nuclear import signal receptor activity"/>
    <property type="evidence" value="ECO:0007669"/>
    <property type="project" value="EnsemblFungi"/>
</dbReference>
<name>A0A1C1C9D4_9EURO</name>
<dbReference type="VEuPathDB" id="FungiDB:G647_07742"/>
<feature type="region of interest" description="Disordered" evidence="2">
    <location>
        <begin position="117"/>
        <end position="153"/>
    </location>
</feature>
<evidence type="ECO:0000256" key="2">
    <source>
        <dbReference type="SAM" id="MobiDB-lite"/>
    </source>
</evidence>
<protein>
    <submittedName>
        <fullName evidence="5">DUF775 domain protein</fullName>
    </submittedName>
</protein>
<dbReference type="PANTHER" id="PTHR12925">
    <property type="entry name" value="HIKESHI FAMILY MEMBER"/>
    <property type="match status" value="1"/>
</dbReference>
<comment type="caution">
    <text evidence="5">The sequence shown here is derived from an EMBL/GenBank/DDBJ whole genome shotgun (WGS) entry which is preliminary data.</text>
</comment>
<dbReference type="OrthoDB" id="10248398at2759"/>
<proteinExistence type="inferred from homology"/>
<sequence>MFGVFIPTRPVIPEMATVGPNQFAVSFPATPPFHNVGVFLHPNSPLPPDTAAGVYMQLPGAAGFRFLGALANEKPSALFRVNLPTSTTTAAAAAAAVGDVNLGVSVEPVQNIQAQMAQLQQQQQQQQQQPQPMSPMSPTSNNNDAALPKRPPPDTRVLAQRIIKNAFNFLASFAGNTANGIEVVPLKSFQDWWAKFERKVQNDPAFLERDED</sequence>
<evidence type="ECO:0000259" key="4">
    <source>
        <dbReference type="Pfam" id="PF21057"/>
    </source>
</evidence>
<dbReference type="InterPro" id="IPR031318">
    <property type="entry name" value="OPI10"/>
</dbReference>
<dbReference type="PANTHER" id="PTHR12925:SF0">
    <property type="entry name" value="PROTEIN HIKESHI"/>
    <property type="match status" value="1"/>
</dbReference>
<evidence type="ECO:0000259" key="3">
    <source>
        <dbReference type="Pfam" id="PF05603"/>
    </source>
</evidence>
<dbReference type="InterPro" id="IPR008493">
    <property type="entry name" value="Hikeshi-like_N"/>
</dbReference>
<organism evidence="5 6">
    <name type="scientific">Cladophialophora carrionii</name>
    <dbReference type="NCBI Taxonomy" id="86049"/>
    <lineage>
        <taxon>Eukaryota</taxon>
        <taxon>Fungi</taxon>
        <taxon>Dikarya</taxon>
        <taxon>Ascomycota</taxon>
        <taxon>Pezizomycotina</taxon>
        <taxon>Eurotiomycetes</taxon>
        <taxon>Chaetothyriomycetidae</taxon>
        <taxon>Chaetothyriales</taxon>
        <taxon>Herpotrichiellaceae</taxon>
        <taxon>Cladophialophora</taxon>
    </lineage>
</organism>
<dbReference type="AlphaFoldDB" id="A0A1C1C9D4"/>
<dbReference type="EMBL" id="LGRB01000020">
    <property type="protein sequence ID" value="OCT45069.1"/>
    <property type="molecule type" value="Genomic_DNA"/>
</dbReference>
<feature type="compositionally biased region" description="Polar residues" evidence="2">
    <location>
        <begin position="134"/>
        <end position="144"/>
    </location>
</feature>
<gene>
    <name evidence="5" type="ORF">CLCR_06309</name>
</gene>
<dbReference type="GO" id="GO:0005635">
    <property type="term" value="C:nuclear envelope"/>
    <property type="evidence" value="ECO:0007669"/>
    <property type="project" value="EnsemblFungi"/>
</dbReference>
<evidence type="ECO:0000313" key="5">
    <source>
        <dbReference type="EMBL" id="OCT45069.1"/>
    </source>
</evidence>
<feature type="compositionally biased region" description="Low complexity" evidence="2">
    <location>
        <begin position="117"/>
        <end position="131"/>
    </location>
</feature>
<dbReference type="GO" id="GO:0006606">
    <property type="term" value="P:protein import into nucleus"/>
    <property type="evidence" value="ECO:0007669"/>
    <property type="project" value="EnsemblFungi"/>
</dbReference>
<accession>A0A1C1C9D4</accession>
<dbReference type="InterPro" id="IPR048364">
    <property type="entry name" value="Hikeshi-like_C"/>
</dbReference>
<dbReference type="Pfam" id="PF05603">
    <property type="entry name" value="Hikeshi-like_N"/>
    <property type="match status" value="1"/>
</dbReference>
<dbReference type="STRING" id="86049.A0A1C1C9D4"/>
<dbReference type="GO" id="GO:0005829">
    <property type="term" value="C:cytosol"/>
    <property type="evidence" value="ECO:0007669"/>
    <property type="project" value="TreeGrafter"/>
</dbReference>
<dbReference type="Proteomes" id="UP000094526">
    <property type="component" value="Unassembled WGS sequence"/>
</dbReference>
<feature type="domain" description="Hikeshi-like C-terminal" evidence="4">
    <location>
        <begin position="154"/>
        <end position="209"/>
    </location>
</feature>
<dbReference type="Pfam" id="PF21057">
    <property type="entry name" value="Hikeshi-like_C"/>
    <property type="match status" value="1"/>
</dbReference>
<dbReference type="VEuPathDB" id="FungiDB:CLCR_06309"/>
<evidence type="ECO:0000256" key="1">
    <source>
        <dbReference type="ARBA" id="ARBA00006623"/>
    </source>
</evidence>
<evidence type="ECO:0000313" key="6">
    <source>
        <dbReference type="Proteomes" id="UP000094526"/>
    </source>
</evidence>